<feature type="non-terminal residue" evidence="2">
    <location>
        <position position="1"/>
    </location>
</feature>
<evidence type="ECO:0000259" key="1">
    <source>
        <dbReference type="Pfam" id="PF00650"/>
    </source>
</evidence>
<feature type="domain" description="CRAL-TRIO" evidence="1">
    <location>
        <begin position="13"/>
        <end position="96"/>
    </location>
</feature>
<evidence type="ECO:0000313" key="3">
    <source>
        <dbReference type="Proteomes" id="UP000708208"/>
    </source>
</evidence>
<dbReference type="InterPro" id="IPR001251">
    <property type="entry name" value="CRAL-TRIO_dom"/>
</dbReference>
<dbReference type="EMBL" id="CAJVCH010527984">
    <property type="protein sequence ID" value="CAG7822982.1"/>
    <property type="molecule type" value="Genomic_DNA"/>
</dbReference>
<evidence type="ECO:0000313" key="2">
    <source>
        <dbReference type="EMBL" id="CAG7822982.1"/>
    </source>
</evidence>
<sequence>ELLAWEAPEQLKQEYPYYLSGFDYENSPIWVAPLGKWDTRKSVDNGPERERDFRMYVLQFLKRCEVSVELRSTSEETVEDFAIIVDMDGYSMYQTTSTSGE</sequence>
<accession>A0A8J2KZL1</accession>
<comment type="caution">
    <text evidence="2">The sequence shown here is derived from an EMBL/GenBank/DDBJ whole genome shotgun (WGS) entry which is preliminary data.</text>
</comment>
<gene>
    <name evidence="2" type="ORF">AFUS01_LOCUS33221</name>
</gene>
<organism evidence="2 3">
    <name type="scientific">Allacma fusca</name>
    <dbReference type="NCBI Taxonomy" id="39272"/>
    <lineage>
        <taxon>Eukaryota</taxon>
        <taxon>Metazoa</taxon>
        <taxon>Ecdysozoa</taxon>
        <taxon>Arthropoda</taxon>
        <taxon>Hexapoda</taxon>
        <taxon>Collembola</taxon>
        <taxon>Symphypleona</taxon>
        <taxon>Sminthuridae</taxon>
        <taxon>Allacma</taxon>
    </lineage>
</organism>
<dbReference type="AlphaFoldDB" id="A0A8J2KZL1"/>
<name>A0A8J2KZL1_9HEXA</name>
<reference evidence="2" key="1">
    <citation type="submission" date="2021-06" db="EMBL/GenBank/DDBJ databases">
        <authorList>
            <person name="Hodson N. C."/>
            <person name="Mongue J. A."/>
            <person name="Jaron S. K."/>
        </authorList>
    </citation>
    <scope>NUCLEOTIDE SEQUENCE</scope>
</reference>
<proteinExistence type="predicted"/>
<dbReference type="Pfam" id="PF00650">
    <property type="entry name" value="CRAL_TRIO"/>
    <property type="match status" value="1"/>
</dbReference>
<protein>
    <recommendedName>
        <fullName evidence="1">CRAL-TRIO domain-containing protein</fullName>
    </recommendedName>
</protein>
<dbReference type="Proteomes" id="UP000708208">
    <property type="component" value="Unassembled WGS sequence"/>
</dbReference>
<keyword evidence="3" id="KW-1185">Reference proteome</keyword>